<dbReference type="GO" id="GO:0016787">
    <property type="term" value="F:hydrolase activity"/>
    <property type="evidence" value="ECO:0007669"/>
    <property type="project" value="UniProtKB-KW"/>
</dbReference>
<keyword evidence="2" id="KW-0732">Signal</keyword>
<dbReference type="SUPFAM" id="SSF53474">
    <property type="entry name" value="alpha/beta-Hydrolases"/>
    <property type="match status" value="1"/>
</dbReference>
<comment type="caution">
    <text evidence="4">The sequence shown here is derived from an EMBL/GenBank/DDBJ whole genome shotgun (WGS) entry which is preliminary data.</text>
</comment>
<dbReference type="InterPro" id="IPR050300">
    <property type="entry name" value="GDXG_lipolytic_enzyme"/>
</dbReference>
<dbReference type="InterPro" id="IPR029058">
    <property type="entry name" value="AB_hydrolase_fold"/>
</dbReference>
<organism evidence="4 5">
    <name type="scientific">Flavobacterium ponti</name>
    <dbReference type="NCBI Taxonomy" id="665133"/>
    <lineage>
        <taxon>Bacteria</taxon>
        <taxon>Pseudomonadati</taxon>
        <taxon>Bacteroidota</taxon>
        <taxon>Flavobacteriia</taxon>
        <taxon>Flavobacteriales</taxon>
        <taxon>Flavobacteriaceae</taxon>
        <taxon>Flavobacterium</taxon>
    </lineage>
</organism>
<proteinExistence type="predicted"/>
<dbReference type="Proteomes" id="UP001595885">
    <property type="component" value="Unassembled WGS sequence"/>
</dbReference>
<feature type="signal peptide" evidence="2">
    <location>
        <begin position="1"/>
        <end position="20"/>
    </location>
</feature>
<reference evidence="5" key="1">
    <citation type="journal article" date="2019" name="Int. J. Syst. Evol. Microbiol.">
        <title>The Global Catalogue of Microorganisms (GCM) 10K type strain sequencing project: providing services to taxonomists for standard genome sequencing and annotation.</title>
        <authorList>
            <consortium name="The Broad Institute Genomics Platform"/>
            <consortium name="The Broad Institute Genome Sequencing Center for Infectious Disease"/>
            <person name="Wu L."/>
            <person name="Ma J."/>
        </authorList>
    </citation>
    <scope>NUCLEOTIDE SEQUENCE [LARGE SCALE GENOMIC DNA]</scope>
    <source>
        <strain evidence="5">CCUG 50349</strain>
    </source>
</reference>
<dbReference type="Pfam" id="PF20434">
    <property type="entry name" value="BD-FAE"/>
    <property type="match status" value="1"/>
</dbReference>
<evidence type="ECO:0000313" key="5">
    <source>
        <dbReference type="Proteomes" id="UP001595885"/>
    </source>
</evidence>
<dbReference type="Gene3D" id="3.40.50.1820">
    <property type="entry name" value="alpha/beta hydrolase"/>
    <property type="match status" value="1"/>
</dbReference>
<feature type="chain" id="PRO_5045102441" evidence="2">
    <location>
        <begin position="21"/>
        <end position="284"/>
    </location>
</feature>
<dbReference type="PANTHER" id="PTHR48081">
    <property type="entry name" value="AB HYDROLASE SUPERFAMILY PROTEIN C4A8.06C"/>
    <property type="match status" value="1"/>
</dbReference>
<accession>A0ABV9P3Z1</accession>
<name>A0ABV9P3Z1_9FLAO</name>
<dbReference type="RefSeq" id="WP_379741448.1">
    <property type="nucleotide sequence ID" value="NZ_JBHSGW010000025.1"/>
</dbReference>
<sequence>MKTNNLFFGLLLFLIIPLHSCSKSDENVEEDLTVAKTMLNVSYGSNAQQVFDLYLPANSNSSSTKTLILVHGGGWVEGDKTDMNYAVDIVKQFLPEYAIANVNYRLASAGNYAFPMQIDDIDAIVQKLKNENYGISDDFGFIGTSAGGHLSMLYSYGYNSNNDIKMVCSIVGPTNFTDPNYTNNQAWLDLYFNLTGVNYADNPTYYEQLSPLFRATTSSVPTILFYGNADPLIPTSQGVDLHAKLDQLGVYNEFNLYNGGHGDWSQTDTLDAYTKLIAFIQNKF</sequence>
<evidence type="ECO:0000313" key="4">
    <source>
        <dbReference type="EMBL" id="MFC4740318.1"/>
    </source>
</evidence>
<keyword evidence="1 4" id="KW-0378">Hydrolase</keyword>
<dbReference type="InterPro" id="IPR049492">
    <property type="entry name" value="BD-FAE-like_dom"/>
</dbReference>
<evidence type="ECO:0000256" key="1">
    <source>
        <dbReference type="ARBA" id="ARBA00022801"/>
    </source>
</evidence>
<keyword evidence="5" id="KW-1185">Reference proteome</keyword>
<evidence type="ECO:0000259" key="3">
    <source>
        <dbReference type="Pfam" id="PF20434"/>
    </source>
</evidence>
<feature type="domain" description="BD-FAE-like" evidence="3">
    <location>
        <begin position="52"/>
        <end position="245"/>
    </location>
</feature>
<dbReference type="EMBL" id="JBHSGW010000025">
    <property type="protein sequence ID" value="MFC4740318.1"/>
    <property type="molecule type" value="Genomic_DNA"/>
</dbReference>
<protein>
    <submittedName>
        <fullName evidence="4">Alpha/beta hydrolase fold domain-containing protein</fullName>
    </submittedName>
</protein>
<evidence type="ECO:0000256" key="2">
    <source>
        <dbReference type="SAM" id="SignalP"/>
    </source>
</evidence>
<gene>
    <name evidence="4" type="ORF">ACFO3U_09970</name>
</gene>
<dbReference type="PANTHER" id="PTHR48081:SF33">
    <property type="entry name" value="KYNURENINE FORMAMIDASE"/>
    <property type="match status" value="1"/>
</dbReference>